<feature type="compositionally biased region" description="Basic and acidic residues" evidence="4">
    <location>
        <begin position="203"/>
        <end position="218"/>
    </location>
</feature>
<keyword evidence="2" id="KW-0677">Repeat</keyword>
<feature type="repeat" description="WD" evidence="3">
    <location>
        <begin position="369"/>
        <end position="400"/>
    </location>
</feature>
<reference evidence="6" key="1">
    <citation type="submission" date="2021-01" db="EMBL/GenBank/DDBJ databases">
        <authorList>
            <person name="Zahm M."/>
            <person name="Roques C."/>
            <person name="Cabau C."/>
            <person name="Klopp C."/>
            <person name="Donnadieu C."/>
            <person name="Jouanno E."/>
            <person name="Lampietro C."/>
            <person name="Louis A."/>
            <person name="Herpin A."/>
            <person name="Echchiki A."/>
            <person name="Berthelot C."/>
            <person name="Parey E."/>
            <person name="Roest-Crollius H."/>
            <person name="Braasch I."/>
            <person name="Postlethwait J."/>
            <person name="Bobe J."/>
            <person name="Montfort J."/>
            <person name="Bouchez O."/>
            <person name="Begum T."/>
            <person name="Mejri S."/>
            <person name="Adams A."/>
            <person name="Chen W.-J."/>
            <person name="Guiguen Y."/>
        </authorList>
    </citation>
    <scope>NUCLEOTIDE SEQUENCE</scope>
    <source>
        <tissue evidence="6">Blood</tissue>
    </source>
</reference>
<organism evidence="6 7">
    <name type="scientific">Albula goreensis</name>
    <dbReference type="NCBI Taxonomy" id="1534307"/>
    <lineage>
        <taxon>Eukaryota</taxon>
        <taxon>Metazoa</taxon>
        <taxon>Chordata</taxon>
        <taxon>Craniata</taxon>
        <taxon>Vertebrata</taxon>
        <taxon>Euteleostomi</taxon>
        <taxon>Actinopterygii</taxon>
        <taxon>Neopterygii</taxon>
        <taxon>Teleostei</taxon>
        <taxon>Albuliformes</taxon>
        <taxon>Albulidae</taxon>
        <taxon>Albula</taxon>
    </lineage>
</organism>
<keyword evidence="1 3" id="KW-0853">WD repeat</keyword>
<feature type="compositionally biased region" description="Basic and acidic residues" evidence="4">
    <location>
        <begin position="171"/>
        <end position="194"/>
    </location>
</feature>
<gene>
    <name evidence="6" type="ORF">AGOR_G00226690</name>
</gene>
<dbReference type="PANTHER" id="PTHR19855">
    <property type="entry name" value="WD40 REPEAT PROTEIN 12, 37"/>
    <property type="match status" value="1"/>
</dbReference>
<evidence type="ECO:0000256" key="1">
    <source>
        <dbReference type="ARBA" id="ARBA00022574"/>
    </source>
</evidence>
<evidence type="ECO:0000259" key="5">
    <source>
        <dbReference type="PROSITE" id="PS50181"/>
    </source>
</evidence>
<sequence>MTLIEGSNVISRAWMSETWGRQEEEEAEAELSELKAGSEVGRSGRLSQLNLPCNEALGQDQQGLPLPTPETSPSPSNEGTGLLSLPWEMVARIASHLPAQCVITVLPQVCRALGGVGEDSSAWQLRARRLIGPKASFPLGPRDNFDWPTACLEMEQLISCWAGLGDQIAGAEREREGERQGEEPAADRERRAEGEAGLQGAAEHPEGREPAVEEERAGGGEMVVDGEVLVEGREREQEGGGAEGVEQVMEGEGQNMENAQEWEQERDRREGLHVREGGGEEGAVEGDVAEGERPGEGDEDGAVPISPPTALQRFSLPPGHIAEVNTVLLVGGEGALCASGSRDRNVNLWDLREGARGTLLRTLGGQGLFSTHRGWVWCLAARGPLLCSGSFDSTIRLWDLGAGGAERGLIQGRAAVLCLSCQSDALLAGSFDKKVSIYDTRAADPLVKSVRLHGNAVLCLAADEQYILSGSKDRTLAVFDRRAGKPLQKLQLSSYLLSMSYSGKEVWAGDNRGLIHTFSLRDGLFKPISEFDVGHSALVTGIHSSAGTLYTCSSDRTIKVHLPSAPPRTLCTLRHQAGVNGLSVEAGVLAVASGDMCVEVWRPQR</sequence>
<dbReference type="InterPro" id="IPR001680">
    <property type="entry name" value="WD40_rpt"/>
</dbReference>
<dbReference type="PROSITE" id="PS00678">
    <property type="entry name" value="WD_REPEATS_1"/>
    <property type="match status" value="2"/>
</dbReference>
<name>A0A8T3CKI6_9TELE</name>
<evidence type="ECO:0000313" key="7">
    <source>
        <dbReference type="Proteomes" id="UP000829720"/>
    </source>
</evidence>
<feature type="domain" description="F-box" evidence="5">
    <location>
        <begin position="79"/>
        <end position="126"/>
    </location>
</feature>
<dbReference type="SUPFAM" id="SSF50978">
    <property type="entry name" value="WD40 repeat-like"/>
    <property type="match status" value="1"/>
</dbReference>
<comment type="caution">
    <text evidence="6">The sequence shown here is derived from an EMBL/GenBank/DDBJ whole genome shotgun (WGS) entry which is preliminary data.</text>
</comment>
<feature type="region of interest" description="Disordered" evidence="4">
    <location>
        <begin position="171"/>
        <end position="225"/>
    </location>
</feature>
<dbReference type="InterPro" id="IPR036322">
    <property type="entry name" value="WD40_repeat_dom_sf"/>
</dbReference>
<feature type="region of interest" description="Disordered" evidence="4">
    <location>
        <begin position="20"/>
        <end position="39"/>
    </location>
</feature>
<accession>A0A8T3CKI6</accession>
<dbReference type="PANTHER" id="PTHR19855:SF34">
    <property type="entry name" value="F-BOX_WD REPEAT-CONTAINING PROTEIN 9"/>
    <property type="match status" value="1"/>
</dbReference>
<dbReference type="InterPro" id="IPR036047">
    <property type="entry name" value="F-box-like_dom_sf"/>
</dbReference>
<dbReference type="Pfam" id="PF00400">
    <property type="entry name" value="WD40"/>
    <property type="match status" value="4"/>
</dbReference>
<dbReference type="SMART" id="SM00320">
    <property type="entry name" value="WD40"/>
    <property type="match status" value="6"/>
</dbReference>
<evidence type="ECO:0000256" key="2">
    <source>
        <dbReference type="ARBA" id="ARBA00022737"/>
    </source>
</evidence>
<dbReference type="InterPro" id="IPR001810">
    <property type="entry name" value="F-box_dom"/>
</dbReference>
<dbReference type="Proteomes" id="UP000829720">
    <property type="component" value="Unassembled WGS sequence"/>
</dbReference>
<dbReference type="PROSITE" id="PS50181">
    <property type="entry name" value="FBOX"/>
    <property type="match status" value="1"/>
</dbReference>
<evidence type="ECO:0000256" key="4">
    <source>
        <dbReference type="SAM" id="MobiDB-lite"/>
    </source>
</evidence>
<dbReference type="EMBL" id="JAERUA010000022">
    <property type="protein sequence ID" value="KAI1884467.1"/>
    <property type="molecule type" value="Genomic_DNA"/>
</dbReference>
<evidence type="ECO:0000313" key="6">
    <source>
        <dbReference type="EMBL" id="KAI1884467.1"/>
    </source>
</evidence>
<dbReference type="PRINTS" id="PR00320">
    <property type="entry name" value="GPROTEINBRPT"/>
</dbReference>
<feature type="compositionally biased region" description="Basic and acidic residues" evidence="4">
    <location>
        <begin position="263"/>
        <end position="278"/>
    </location>
</feature>
<feature type="region of interest" description="Disordered" evidence="4">
    <location>
        <begin position="256"/>
        <end position="314"/>
    </location>
</feature>
<dbReference type="Gene3D" id="2.130.10.10">
    <property type="entry name" value="YVTN repeat-like/Quinoprotein amine dehydrogenase"/>
    <property type="match status" value="1"/>
</dbReference>
<dbReference type="SUPFAM" id="SSF81383">
    <property type="entry name" value="F-box domain"/>
    <property type="match status" value="1"/>
</dbReference>
<feature type="repeat" description="WD" evidence="3">
    <location>
        <begin position="317"/>
        <end position="359"/>
    </location>
</feature>
<dbReference type="InterPro" id="IPR019775">
    <property type="entry name" value="WD40_repeat_CS"/>
</dbReference>
<proteinExistence type="predicted"/>
<dbReference type="AlphaFoldDB" id="A0A8T3CKI6"/>
<protein>
    <recommendedName>
        <fullName evidence="5">F-box domain-containing protein</fullName>
    </recommendedName>
</protein>
<dbReference type="InterPro" id="IPR015943">
    <property type="entry name" value="WD40/YVTN_repeat-like_dom_sf"/>
</dbReference>
<dbReference type="OrthoDB" id="71437at2759"/>
<dbReference type="InterPro" id="IPR020472">
    <property type="entry name" value="WD40_PAC1"/>
</dbReference>
<keyword evidence="7" id="KW-1185">Reference proteome</keyword>
<evidence type="ECO:0000256" key="3">
    <source>
        <dbReference type="PROSITE-ProRule" id="PRU00221"/>
    </source>
</evidence>
<feature type="region of interest" description="Disordered" evidence="4">
    <location>
        <begin position="57"/>
        <end position="79"/>
    </location>
</feature>
<dbReference type="PROSITE" id="PS50082">
    <property type="entry name" value="WD_REPEATS_2"/>
    <property type="match status" value="2"/>
</dbReference>